<evidence type="ECO:0000313" key="3">
    <source>
        <dbReference type="Proteomes" id="UP000292447"/>
    </source>
</evidence>
<dbReference type="InterPro" id="IPR016024">
    <property type="entry name" value="ARM-type_fold"/>
</dbReference>
<evidence type="ECO:0000259" key="1">
    <source>
        <dbReference type="Pfam" id="PF10441"/>
    </source>
</evidence>
<gene>
    <name evidence="2" type="primary">MPUL0F03130</name>
    <name evidence="2" type="ORF">METSCH_F03130</name>
</gene>
<sequence>MEDFTTAESVTRFLRAKNSTPETVVATARRLLAGQYSLYLPNLAIFVFDLVCDRVSEFVAKNFKLWKFCPELWLLWAEVWHMLGSEPLSREIRAKSFRRVKTVLVAVAVLDEVASQIEKDGKLSETSLLLLSNTFACLQMFLTLGYIDVDEFSAIGLVKSYSFMLLQLGSSSDLPIDEWTMLVNSIYELPHQAVTYKPTKKSMARYFTEVLPIHLVLLGSGKNILSAESHKVLHAIFHEILFTLERNVLPVQIASAMANPPDFLNETGVLFLFQEVITNMASTDISACETIFLKLTAGKFASMSEELITVLSKVNKTLSSGFFAEIYTKETSLQKPNWTLVSRLLQLDPELTLAKWKDVLDGCSKEPLSKIIIIADNVSLGFVKARDFPIFASEVYPYGLSVSKHWATKDVLAKLTPKVNELSGNQIARLCKQFLDTKSIKPLSLLVQGLLFCPLSKQKTAQSVFTEYSFCHAGWSEIGYHVLCVYGEAAFSTQPEIAARIMGDKVPVQKSDFDLVFRVAELTGDVTHINPKHVISHIGSMSKDSLIPFMERWVVLMEHVPGAYAAWFEKAFQTLSAPEILDYVHTRQALLCEMPAFLTELLESLRKLQPAVIYDLLSSFPPMIFRRFFGDFLTQLTTDALAHPEKADIRKALRHALQEPVLKSPLEKDLSILRELIAKSNSDTRADTLAVAGSIWSAHVTNIKTPQSEAFVKNAIKTFRKSLKKPQEADLIMSRVILSMKSAEKLDDFDKFLERYISVVCDRMTIDNLEQQLAALSEIPNLSEKAKACIRETVRKYGTESVSARCQAQLFALVTKTSDSADAQYVVALFVALHQKNGDNKEIREALLSSIKAYFSCLDNDDYTDLFAHAVISLRDSPANYVAPLVDVCSVLAWNVDKEYTEAHTKLLVAFILAISERSADLENAATVLLFVETLTKLVAEKTWVIQQYSVELALSTAHMLAHEIDYGADSEKVYLAVVKLVSYVVLFRRYRLLSRHHLVLKVFSDLMLPISNTGTLRGSSAGAAAYARLLTNLCEPQLHGPAKDADALTSRAAFFKSALRKHAHIMLVNYIHTRLNNRFSGDVSDLMMPGIYSLFSLLSKDELLLVNKCLDELGKAYYQSLYSTYKNHGKWTE</sequence>
<reference evidence="3" key="1">
    <citation type="submission" date="2019-03" db="EMBL/GenBank/DDBJ databases">
        <title>Snf2 controls pulcherriminic acid biosynthesis and connects pigmentation and antifungal activity of the yeast Metschnikowia pulcherrima.</title>
        <authorList>
            <person name="Gore-Lloyd D."/>
            <person name="Sumann I."/>
            <person name="Brachmann A.O."/>
            <person name="Schneeberger K."/>
            <person name="Ortiz-Merino R.A."/>
            <person name="Moreno-Beltran M."/>
            <person name="Schlaefli M."/>
            <person name="Kirner P."/>
            <person name="Santos Kron A."/>
            <person name="Wolfe K.H."/>
            <person name="Piel J."/>
            <person name="Ahrens C.H."/>
            <person name="Henk D."/>
            <person name="Freimoser F.M."/>
        </authorList>
    </citation>
    <scope>NUCLEOTIDE SEQUENCE [LARGE SCALE GENOMIC DNA]</scope>
    <source>
        <strain evidence="3">APC 1.2</strain>
    </source>
</reference>
<keyword evidence="3" id="KW-1185">Reference proteome</keyword>
<dbReference type="GO" id="GO:0042254">
    <property type="term" value="P:ribosome biogenesis"/>
    <property type="evidence" value="ECO:0007669"/>
    <property type="project" value="TreeGrafter"/>
</dbReference>
<dbReference type="PANTHER" id="PTHR15682">
    <property type="entry name" value="UNHEALTHY RIBOSOME BIOGENESIS PROTEIN 2 HOMOLOG"/>
    <property type="match status" value="1"/>
</dbReference>
<dbReference type="SUPFAM" id="SSF48371">
    <property type="entry name" value="ARM repeat"/>
    <property type="match status" value="1"/>
</dbReference>
<dbReference type="Pfam" id="PF10441">
    <property type="entry name" value="Urb2"/>
    <property type="match status" value="1"/>
</dbReference>
<proteinExistence type="predicted"/>
<dbReference type="STRING" id="2163413.A0A4P6XVY2"/>
<dbReference type="EMBL" id="CP034461">
    <property type="protein sequence ID" value="QBM90726.1"/>
    <property type="molecule type" value="Genomic_DNA"/>
</dbReference>
<dbReference type="Proteomes" id="UP000292447">
    <property type="component" value="Chromosome VI"/>
</dbReference>
<dbReference type="GO" id="GO:0005730">
    <property type="term" value="C:nucleolus"/>
    <property type="evidence" value="ECO:0007669"/>
    <property type="project" value="TreeGrafter"/>
</dbReference>
<dbReference type="AlphaFoldDB" id="A0A4P6XVY2"/>
<accession>A0A4P6XVY2</accession>
<name>A0A4P6XVY2_9ASCO</name>
<organism evidence="2 3">
    <name type="scientific">Metschnikowia aff. pulcherrima</name>
    <dbReference type="NCBI Taxonomy" id="2163413"/>
    <lineage>
        <taxon>Eukaryota</taxon>
        <taxon>Fungi</taxon>
        <taxon>Dikarya</taxon>
        <taxon>Ascomycota</taxon>
        <taxon>Saccharomycotina</taxon>
        <taxon>Pichiomycetes</taxon>
        <taxon>Metschnikowiaceae</taxon>
        <taxon>Metschnikowia</taxon>
    </lineage>
</organism>
<dbReference type="PANTHER" id="PTHR15682:SF2">
    <property type="entry name" value="UNHEALTHY RIBOSOME BIOGENESIS PROTEIN 2 HOMOLOG"/>
    <property type="match status" value="1"/>
</dbReference>
<evidence type="ECO:0000313" key="2">
    <source>
        <dbReference type="EMBL" id="QBM90726.1"/>
    </source>
</evidence>
<dbReference type="InterPro" id="IPR018849">
    <property type="entry name" value="Urb2/Npa2_C"/>
</dbReference>
<feature type="domain" description="Nucleolar 27S pre-rRNA processing Urb2/Npa2 C-terminal" evidence="1">
    <location>
        <begin position="930"/>
        <end position="1134"/>
    </location>
</feature>
<dbReference type="InterPro" id="IPR052609">
    <property type="entry name" value="Ribosome_Biogenesis_Reg"/>
</dbReference>
<protein>
    <submittedName>
        <fullName evidence="2">Nucleolar pre-ribosomal-associated protein 2</fullName>
    </submittedName>
</protein>